<dbReference type="AlphaFoldDB" id="A0A2P6NJM3"/>
<dbReference type="GO" id="GO:0005829">
    <property type="term" value="C:cytosol"/>
    <property type="evidence" value="ECO:0007669"/>
    <property type="project" value="GOC"/>
</dbReference>
<evidence type="ECO:0000256" key="1">
    <source>
        <dbReference type="ARBA" id="ARBA00004653"/>
    </source>
</evidence>
<feature type="transmembrane region" description="Helical" evidence="9">
    <location>
        <begin position="91"/>
        <end position="111"/>
    </location>
</feature>
<dbReference type="GO" id="GO:0000139">
    <property type="term" value="C:Golgi membrane"/>
    <property type="evidence" value="ECO:0007669"/>
    <property type="project" value="UniProtKB-SubCell"/>
</dbReference>
<dbReference type="PANTHER" id="PTHR12952:SF0">
    <property type="entry name" value="PROTEIN SYS1 HOMOLOG"/>
    <property type="match status" value="1"/>
</dbReference>
<dbReference type="FunCoup" id="A0A2P6NJM3">
    <property type="interactions" value="366"/>
</dbReference>
<dbReference type="STRING" id="1890364.A0A2P6NJM3"/>
<evidence type="ECO:0000313" key="11">
    <source>
        <dbReference type="Proteomes" id="UP000241769"/>
    </source>
</evidence>
<dbReference type="GO" id="GO:0006895">
    <property type="term" value="P:Golgi to endosome transport"/>
    <property type="evidence" value="ECO:0007669"/>
    <property type="project" value="TreeGrafter"/>
</dbReference>
<dbReference type="GO" id="GO:0043001">
    <property type="term" value="P:Golgi to plasma membrane protein transport"/>
    <property type="evidence" value="ECO:0007669"/>
    <property type="project" value="TreeGrafter"/>
</dbReference>
<keyword evidence="7" id="KW-0333">Golgi apparatus</keyword>
<evidence type="ECO:0000256" key="5">
    <source>
        <dbReference type="ARBA" id="ARBA00022927"/>
    </source>
</evidence>
<comment type="caution">
    <text evidence="10">The sequence shown here is derived from an EMBL/GenBank/DDBJ whole genome shotgun (WGS) entry which is preliminary data.</text>
</comment>
<keyword evidence="4 9" id="KW-0812">Transmembrane</keyword>
<evidence type="ECO:0000313" key="10">
    <source>
        <dbReference type="EMBL" id="PRP84151.1"/>
    </source>
</evidence>
<dbReference type="PANTHER" id="PTHR12952">
    <property type="entry name" value="SYS1"/>
    <property type="match status" value="1"/>
</dbReference>
<feature type="transmembrane region" description="Helical" evidence="9">
    <location>
        <begin position="117"/>
        <end position="136"/>
    </location>
</feature>
<comment type="subcellular location">
    <subcellularLocation>
        <location evidence="1">Golgi apparatus membrane</location>
        <topology evidence="1">Multi-pass membrane protein</topology>
    </subcellularLocation>
</comment>
<protein>
    <recommendedName>
        <fullName evidence="12">Protein SYS1 homolog</fullName>
    </recommendedName>
</protein>
<dbReference type="Pfam" id="PF09801">
    <property type="entry name" value="SYS1"/>
    <property type="match status" value="1"/>
</dbReference>
<keyword evidence="6 9" id="KW-1133">Transmembrane helix</keyword>
<accession>A0A2P6NJM3</accession>
<evidence type="ECO:0000256" key="6">
    <source>
        <dbReference type="ARBA" id="ARBA00022989"/>
    </source>
</evidence>
<evidence type="ECO:0000256" key="9">
    <source>
        <dbReference type="SAM" id="Phobius"/>
    </source>
</evidence>
<dbReference type="OrthoDB" id="542931at2759"/>
<evidence type="ECO:0000256" key="4">
    <source>
        <dbReference type="ARBA" id="ARBA00022692"/>
    </source>
</evidence>
<evidence type="ECO:0000256" key="7">
    <source>
        <dbReference type="ARBA" id="ARBA00023034"/>
    </source>
</evidence>
<evidence type="ECO:0000256" key="8">
    <source>
        <dbReference type="ARBA" id="ARBA00023136"/>
    </source>
</evidence>
<keyword evidence="5" id="KW-0653">Protein transport</keyword>
<dbReference type="InterPro" id="IPR019185">
    <property type="entry name" value="Integral_membrane_SYS1-rel"/>
</dbReference>
<evidence type="ECO:0008006" key="12">
    <source>
        <dbReference type="Google" id="ProtNLM"/>
    </source>
</evidence>
<evidence type="ECO:0000256" key="3">
    <source>
        <dbReference type="ARBA" id="ARBA00022448"/>
    </source>
</evidence>
<comment type="similarity">
    <text evidence="2">Belongs to the SYS1 family.</text>
</comment>
<dbReference type="GO" id="GO:0034067">
    <property type="term" value="P:protein localization to Golgi apparatus"/>
    <property type="evidence" value="ECO:0007669"/>
    <property type="project" value="TreeGrafter"/>
</dbReference>
<reference evidence="10 11" key="1">
    <citation type="journal article" date="2018" name="Genome Biol. Evol.">
        <title>Multiple Roots of Fruiting Body Formation in Amoebozoa.</title>
        <authorList>
            <person name="Hillmann F."/>
            <person name="Forbes G."/>
            <person name="Novohradska S."/>
            <person name="Ferling I."/>
            <person name="Riege K."/>
            <person name="Groth M."/>
            <person name="Westermann M."/>
            <person name="Marz M."/>
            <person name="Spaller T."/>
            <person name="Winckler T."/>
            <person name="Schaap P."/>
            <person name="Glockner G."/>
        </authorList>
    </citation>
    <scope>NUCLEOTIDE SEQUENCE [LARGE SCALE GENOMIC DNA]</scope>
    <source>
        <strain evidence="10 11">Jena</strain>
    </source>
</reference>
<dbReference type="EMBL" id="MDYQ01000069">
    <property type="protein sequence ID" value="PRP84151.1"/>
    <property type="molecule type" value="Genomic_DNA"/>
</dbReference>
<keyword evidence="11" id="KW-1185">Reference proteome</keyword>
<dbReference type="Proteomes" id="UP000241769">
    <property type="component" value="Unassembled WGS sequence"/>
</dbReference>
<feature type="transmembrane region" description="Helical" evidence="9">
    <location>
        <begin position="21"/>
        <end position="40"/>
    </location>
</feature>
<sequence length="158" mass="18179">MGFHKRLVWDPKLILAQMAAMQFFFYTTFGFLLGIIDTLAGQPISLGQIFDYRSITFSNVLGWTSIFTFILNGFAGGVSLVYVVERHRKCLDFAATVHIFHFFISCFYGGFPYRWQWWAINVVSLLFMSLLGEYLCMRKELQDIPLASKDRSSLVSTV</sequence>
<keyword evidence="8 9" id="KW-0472">Membrane</keyword>
<feature type="transmembrane region" description="Helical" evidence="9">
    <location>
        <begin position="60"/>
        <end position="84"/>
    </location>
</feature>
<name>A0A2P6NJM3_9EUKA</name>
<gene>
    <name evidence="10" type="ORF">PROFUN_04142</name>
</gene>
<proteinExistence type="inferred from homology"/>
<dbReference type="InParanoid" id="A0A2P6NJM3"/>
<organism evidence="10 11">
    <name type="scientific">Planoprotostelium fungivorum</name>
    <dbReference type="NCBI Taxonomy" id="1890364"/>
    <lineage>
        <taxon>Eukaryota</taxon>
        <taxon>Amoebozoa</taxon>
        <taxon>Evosea</taxon>
        <taxon>Variosea</taxon>
        <taxon>Cavosteliida</taxon>
        <taxon>Cavosteliaceae</taxon>
        <taxon>Planoprotostelium</taxon>
    </lineage>
</organism>
<dbReference type="GO" id="GO:0005802">
    <property type="term" value="C:trans-Golgi network"/>
    <property type="evidence" value="ECO:0007669"/>
    <property type="project" value="TreeGrafter"/>
</dbReference>
<evidence type="ECO:0000256" key="2">
    <source>
        <dbReference type="ARBA" id="ARBA00008160"/>
    </source>
</evidence>
<keyword evidence="3" id="KW-0813">Transport</keyword>